<feature type="chain" id="PRO_5043395957" description="Cell wall protein PhiA" evidence="1">
    <location>
        <begin position="19"/>
        <end position="204"/>
    </location>
</feature>
<evidence type="ECO:0000313" key="2">
    <source>
        <dbReference type="EMBL" id="KAK6523998.1"/>
    </source>
</evidence>
<dbReference type="Proteomes" id="UP001365542">
    <property type="component" value="Unassembled WGS sequence"/>
</dbReference>
<evidence type="ECO:0000256" key="1">
    <source>
        <dbReference type="SAM" id="SignalP"/>
    </source>
</evidence>
<evidence type="ECO:0000313" key="3">
    <source>
        <dbReference type="Proteomes" id="UP001365542"/>
    </source>
</evidence>
<dbReference type="PANTHER" id="PTHR42047:SF1">
    <property type="entry name" value="PROTEIN, PUTATIVE (AFU_ORTHOLOGUE AFUA_6G03560)-RELATED"/>
    <property type="match status" value="1"/>
</dbReference>
<sequence>MVFVKASALLSLLAVASAAPTGDIEARSSPQAYSFLALRSASPIHFQSWNANSGNIWLGKPTAKYCPVAPAQCPKGTGTSFYVDNQYWTASMNTVVPGGQQLYIDPHGALAYTQAHSASIPSGSLTTGFQVKQSGGLWYFSHCEGGFLACPLKKGTTGPWKIFIDGKRVLKDSDVPTKCKKDCLGFDAAGSRGDAGPLAVWQFI</sequence>
<reference evidence="2 3" key="1">
    <citation type="submission" date="2019-10" db="EMBL/GenBank/DDBJ databases">
        <authorList>
            <person name="Palmer J.M."/>
        </authorList>
    </citation>
    <scope>NUCLEOTIDE SEQUENCE [LARGE SCALE GENOMIC DNA]</scope>
    <source>
        <strain evidence="2 3">TWF694</strain>
    </source>
</reference>
<accession>A0AAV9WXN8</accession>
<keyword evidence="3" id="KW-1185">Reference proteome</keyword>
<comment type="caution">
    <text evidence="2">The sequence shown here is derived from an EMBL/GenBank/DDBJ whole genome shotgun (WGS) entry which is preliminary data.</text>
</comment>
<evidence type="ECO:0008006" key="4">
    <source>
        <dbReference type="Google" id="ProtNLM"/>
    </source>
</evidence>
<organism evidence="2 3">
    <name type="scientific">Orbilia ellipsospora</name>
    <dbReference type="NCBI Taxonomy" id="2528407"/>
    <lineage>
        <taxon>Eukaryota</taxon>
        <taxon>Fungi</taxon>
        <taxon>Dikarya</taxon>
        <taxon>Ascomycota</taxon>
        <taxon>Pezizomycotina</taxon>
        <taxon>Orbiliomycetes</taxon>
        <taxon>Orbiliales</taxon>
        <taxon>Orbiliaceae</taxon>
        <taxon>Orbilia</taxon>
    </lineage>
</organism>
<dbReference type="InterPro" id="IPR052820">
    <property type="entry name" value="PhiA_domain"/>
</dbReference>
<feature type="signal peptide" evidence="1">
    <location>
        <begin position="1"/>
        <end position="18"/>
    </location>
</feature>
<name>A0AAV9WXN8_9PEZI</name>
<dbReference type="EMBL" id="JAVHJO010000018">
    <property type="protein sequence ID" value="KAK6523998.1"/>
    <property type="molecule type" value="Genomic_DNA"/>
</dbReference>
<protein>
    <recommendedName>
        <fullName evidence="4">Cell wall protein PhiA</fullName>
    </recommendedName>
</protein>
<keyword evidence="1" id="KW-0732">Signal</keyword>
<dbReference type="PANTHER" id="PTHR42047">
    <property type="entry name" value="PROTEIN, PUTATIVE (AFU_ORTHOLOGUE AFUA_6G03560)-RELATED"/>
    <property type="match status" value="1"/>
</dbReference>
<proteinExistence type="predicted"/>
<dbReference type="AlphaFoldDB" id="A0AAV9WXN8"/>
<gene>
    <name evidence="2" type="ORF">TWF694_005666</name>
</gene>